<comment type="caution">
    <text evidence="2">The sequence shown here is derived from an EMBL/GenBank/DDBJ whole genome shotgun (WGS) entry which is preliminary data.</text>
</comment>
<reference evidence="2" key="2">
    <citation type="submission" date="2021-09" db="EMBL/GenBank/DDBJ databases">
        <authorList>
            <person name="Jia N."/>
            <person name="Wang J."/>
            <person name="Shi W."/>
            <person name="Du L."/>
            <person name="Sun Y."/>
            <person name="Zhan W."/>
            <person name="Jiang J."/>
            <person name="Wang Q."/>
            <person name="Zhang B."/>
            <person name="Ji P."/>
            <person name="Sakyi L.B."/>
            <person name="Cui X."/>
            <person name="Yuan T."/>
            <person name="Jiang B."/>
            <person name="Yang W."/>
            <person name="Lam T.T.-Y."/>
            <person name="Chang Q."/>
            <person name="Ding S."/>
            <person name="Wang X."/>
            <person name="Zhu J."/>
            <person name="Ruan X."/>
            <person name="Zhao L."/>
            <person name="Wei J."/>
            <person name="Que T."/>
            <person name="Du C."/>
            <person name="Cheng J."/>
            <person name="Dai P."/>
            <person name="Han X."/>
            <person name="Huang E."/>
            <person name="Gao Y."/>
            <person name="Liu J."/>
            <person name="Shao H."/>
            <person name="Ye R."/>
            <person name="Li L."/>
            <person name="Wei W."/>
            <person name="Wang X."/>
            <person name="Wang C."/>
            <person name="Huo Q."/>
            <person name="Li W."/>
            <person name="Guo W."/>
            <person name="Chen H."/>
            <person name="Chen S."/>
            <person name="Zhou L."/>
            <person name="Zhou L."/>
            <person name="Ni X."/>
            <person name="Tian J."/>
            <person name="Zhou Y."/>
            <person name="Sheng Y."/>
            <person name="Liu T."/>
            <person name="Pan Y."/>
            <person name="Xia L."/>
            <person name="Li J."/>
            <person name="Zhao F."/>
            <person name="Cao W."/>
        </authorList>
    </citation>
    <scope>NUCLEOTIDE SEQUENCE</scope>
    <source>
        <strain evidence="2">Rmic-2018</strain>
        <tissue evidence="2">Larvae</tissue>
    </source>
</reference>
<evidence type="ECO:0000313" key="3">
    <source>
        <dbReference type="Proteomes" id="UP000821866"/>
    </source>
</evidence>
<name>A0A9J6EZV1_RHIMP</name>
<dbReference type="EMBL" id="JABSTU010000001">
    <property type="protein sequence ID" value="KAH8039504.1"/>
    <property type="molecule type" value="Genomic_DNA"/>
</dbReference>
<gene>
    <name evidence="2" type="ORF">HPB51_007406</name>
</gene>
<dbReference type="Proteomes" id="UP000821866">
    <property type="component" value="Chromosome 1"/>
</dbReference>
<feature type="compositionally biased region" description="Pro residues" evidence="1">
    <location>
        <begin position="211"/>
        <end position="221"/>
    </location>
</feature>
<organism evidence="2 3">
    <name type="scientific">Rhipicephalus microplus</name>
    <name type="common">Cattle tick</name>
    <name type="synonym">Boophilus microplus</name>
    <dbReference type="NCBI Taxonomy" id="6941"/>
    <lineage>
        <taxon>Eukaryota</taxon>
        <taxon>Metazoa</taxon>
        <taxon>Ecdysozoa</taxon>
        <taxon>Arthropoda</taxon>
        <taxon>Chelicerata</taxon>
        <taxon>Arachnida</taxon>
        <taxon>Acari</taxon>
        <taxon>Parasitiformes</taxon>
        <taxon>Ixodida</taxon>
        <taxon>Ixodoidea</taxon>
        <taxon>Ixodidae</taxon>
        <taxon>Rhipicephalinae</taxon>
        <taxon>Rhipicephalus</taxon>
        <taxon>Boophilus</taxon>
    </lineage>
</organism>
<keyword evidence="3" id="KW-1185">Reference proteome</keyword>
<proteinExistence type="predicted"/>
<evidence type="ECO:0000313" key="2">
    <source>
        <dbReference type="EMBL" id="KAH8039504.1"/>
    </source>
</evidence>
<dbReference type="AlphaFoldDB" id="A0A9J6EZV1"/>
<evidence type="ECO:0000256" key="1">
    <source>
        <dbReference type="SAM" id="MobiDB-lite"/>
    </source>
</evidence>
<feature type="region of interest" description="Disordered" evidence="1">
    <location>
        <begin position="201"/>
        <end position="221"/>
    </location>
</feature>
<sequence>MAEFISPNVTHNIIVVYTPSPQNARAYTLVQQLRLRDILYRVAVYPAPTNDTCKAAIRGIKLNLSNTQLRGLIITKRNHSALKVKRIKHTTAVTTLFQEMQVHNYVYCCASIVCARFCADTWKFVTTAAASATTQTFALILRQCGAGSVDSKPHPRTTDVRPTAPSAVERTRPPIRAENVNLKFCTSYTNDDADTVNAVVAAPDDRVEPGPVTPAPPRAPP</sequence>
<reference evidence="2" key="1">
    <citation type="journal article" date="2020" name="Cell">
        <title>Large-Scale Comparative Analyses of Tick Genomes Elucidate Their Genetic Diversity and Vector Capacities.</title>
        <authorList>
            <consortium name="Tick Genome and Microbiome Consortium (TIGMIC)"/>
            <person name="Jia N."/>
            <person name="Wang J."/>
            <person name="Shi W."/>
            <person name="Du L."/>
            <person name="Sun Y."/>
            <person name="Zhan W."/>
            <person name="Jiang J.F."/>
            <person name="Wang Q."/>
            <person name="Zhang B."/>
            <person name="Ji P."/>
            <person name="Bell-Sakyi L."/>
            <person name="Cui X.M."/>
            <person name="Yuan T.T."/>
            <person name="Jiang B.G."/>
            <person name="Yang W.F."/>
            <person name="Lam T.T."/>
            <person name="Chang Q.C."/>
            <person name="Ding S.J."/>
            <person name="Wang X.J."/>
            <person name="Zhu J.G."/>
            <person name="Ruan X.D."/>
            <person name="Zhao L."/>
            <person name="Wei J.T."/>
            <person name="Ye R.Z."/>
            <person name="Que T.C."/>
            <person name="Du C.H."/>
            <person name="Zhou Y.H."/>
            <person name="Cheng J.X."/>
            <person name="Dai P.F."/>
            <person name="Guo W.B."/>
            <person name="Han X.H."/>
            <person name="Huang E.J."/>
            <person name="Li L.F."/>
            <person name="Wei W."/>
            <person name="Gao Y.C."/>
            <person name="Liu J.Z."/>
            <person name="Shao H.Z."/>
            <person name="Wang X."/>
            <person name="Wang C.C."/>
            <person name="Yang T.C."/>
            <person name="Huo Q.B."/>
            <person name="Li W."/>
            <person name="Chen H.Y."/>
            <person name="Chen S.E."/>
            <person name="Zhou L.G."/>
            <person name="Ni X.B."/>
            <person name="Tian J.H."/>
            <person name="Sheng Y."/>
            <person name="Liu T."/>
            <person name="Pan Y.S."/>
            <person name="Xia L.Y."/>
            <person name="Li J."/>
            <person name="Zhao F."/>
            <person name="Cao W.C."/>
        </authorList>
    </citation>
    <scope>NUCLEOTIDE SEQUENCE</scope>
    <source>
        <strain evidence="2">Rmic-2018</strain>
    </source>
</reference>
<accession>A0A9J6EZV1</accession>
<protein>
    <submittedName>
        <fullName evidence="2">Uncharacterized protein</fullName>
    </submittedName>
</protein>
<feature type="region of interest" description="Disordered" evidence="1">
    <location>
        <begin position="149"/>
        <end position="170"/>
    </location>
</feature>